<dbReference type="SUPFAM" id="SSF52540">
    <property type="entry name" value="P-loop containing nucleoside triphosphate hydrolases"/>
    <property type="match status" value="1"/>
</dbReference>
<dbReference type="CDD" id="cd04164">
    <property type="entry name" value="trmE"/>
    <property type="match status" value="1"/>
</dbReference>
<comment type="similarity">
    <text evidence="1 6">Belongs to the TRAFAC class TrmE-Era-EngA-EngB-Septin-like GTPase superfamily. TrmE GTPase family.</text>
</comment>
<comment type="function">
    <text evidence="6">Exhibits a very high intrinsic GTPase hydrolysis rate. Involved in the addition of a carboxymethylaminomethyl (cmnm) group at the wobble position (U34) of certain tRNAs, forming tRNA-cmnm(5)s(2)U34.</text>
</comment>
<feature type="binding site" evidence="6">
    <location>
        <begin position="227"/>
        <end position="232"/>
    </location>
    <ligand>
        <name>GTP</name>
        <dbReference type="ChEBI" id="CHEBI:37565"/>
    </ligand>
</feature>
<evidence type="ECO:0000256" key="1">
    <source>
        <dbReference type="ARBA" id="ARBA00011043"/>
    </source>
</evidence>
<dbReference type="Pfam" id="PF01926">
    <property type="entry name" value="MMR_HSR1"/>
    <property type="match status" value="1"/>
</dbReference>
<evidence type="ECO:0000256" key="5">
    <source>
        <dbReference type="ARBA" id="ARBA00023134"/>
    </source>
</evidence>
<feature type="binding site" evidence="6">
    <location>
        <position position="231"/>
    </location>
    <ligand>
        <name>Mg(2+)</name>
        <dbReference type="ChEBI" id="CHEBI:18420"/>
    </ligand>
</feature>
<dbReference type="InterPro" id="IPR005225">
    <property type="entry name" value="Small_GTP-bd"/>
</dbReference>
<dbReference type="CDD" id="cd14858">
    <property type="entry name" value="TrmE_N"/>
    <property type="match status" value="1"/>
</dbReference>
<dbReference type="Gene3D" id="3.30.1360.120">
    <property type="entry name" value="Probable tRNA modification gtpase trme, domain 1"/>
    <property type="match status" value="1"/>
</dbReference>
<feature type="binding site" evidence="6">
    <location>
        <position position="251"/>
    </location>
    <ligand>
        <name>K(+)</name>
        <dbReference type="ChEBI" id="CHEBI:29103"/>
    </ligand>
</feature>
<dbReference type="PRINTS" id="PR00449">
    <property type="entry name" value="RASTRNSFRMNG"/>
</dbReference>
<dbReference type="NCBIfam" id="NF003661">
    <property type="entry name" value="PRK05291.1-3"/>
    <property type="match status" value="1"/>
</dbReference>
<evidence type="ECO:0000256" key="2">
    <source>
        <dbReference type="ARBA" id="ARBA00022694"/>
    </source>
</evidence>
<dbReference type="Pfam" id="PF12631">
    <property type="entry name" value="MnmE_helical"/>
    <property type="match status" value="1"/>
</dbReference>
<evidence type="ECO:0000313" key="9">
    <source>
        <dbReference type="Proteomes" id="UP001190825"/>
    </source>
</evidence>
<comment type="caution">
    <text evidence="6">Lacks conserved residue(s) required for the propagation of feature annotation.</text>
</comment>
<dbReference type="InterPro" id="IPR025867">
    <property type="entry name" value="MnmE_helical"/>
</dbReference>
<protein>
    <recommendedName>
        <fullName evidence="6">tRNA modification GTPase MnmE</fullName>
        <ecNumber evidence="6">3.6.-.-</ecNumber>
    </recommendedName>
</protein>
<keyword evidence="3 6" id="KW-0547">Nucleotide-binding</keyword>
<keyword evidence="6" id="KW-0460">Magnesium</keyword>
<comment type="cofactor">
    <cofactor evidence="6">
        <name>K(+)</name>
        <dbReference type="ChEBI" id="CHEBI:29103"/>
    </cofactor>
    <text evidence="6">Binds 1 potassium ion per subunit.</text>
</comment>
<reference evidence="8 9" key="1">
    <citation type="journal article" date="2018" name="FEMS Microbiol. Ecol.">
        <title>Co-invading symbiotic mutualists of Medicago polymorpha retain high ancestral diversity and contain diverse accessory genomes.</title>
        <authorList>
            <person name="Porter S.S."/>
            <person name="Faber-Hammond J.J."/>
            <person name="Friesen M.L."/>
        </authorList>
    </citation>
    <scope>NUCLEOTIDE SEQUENCE [LARGE SCALE GENOMIC DNA]</scope>
    <source>
        <strain evidence="8 9">Str16</strain>
    </source>
</reference>
<comment type="subcellular location">
    <subcellularLocation>
        <location evidence="6">Cytoplasm</location>
    </subcellularLocation>
</comment>
<feature type="binding site" evidence="6">
    <location>
        <position position="440"/>
    </location>
    <ligand>
        <name>(6S)-5-formyl-5,6,7,8-tetrahydrofolate</name>
        <dbReference type="ChEBI" id="CHEBI:57457"/>
    </ligand>
</feature>
<keyword evidence="6" id="KW-0479">Metal-binding</keyword>
<keyword evidence="9" id="KW-1185">Reference proteome</keyword>
<comment type="caution">
    <text evidence="8">The sequence shown here is derived from an EMBL/GenBank/DDBJ whole genome shotgun (WGS) entry which is preliminary data.</text>
</comment>
<feature type="binding site" evidence="6">
    <location>
        <position position="246"/>
    </location>
    <ligand>
        <name>K(+)</name>
        <dbReference type="ChEBI" id="CHEBI:29103"/>
    </ligand>
</feature>
<proteinExistence type="inferred from homology"/>
<gene>
    <name evidence="6" type="primary">mnmE</name>
    <name evidence="6" type="synonym">trmE</name>
    <name evidence="8" type="ORF">BMJ33_34325</name>
</gene>
<dbReference type="Gene3D" id="3.40.50.300">
    <property type="entry name" value="P-loop containing nucleotide triphosphate hydrolases"/>
    <property type="match status" value="1"/>
</dbReference>
<comment type="subunit">
    <text evidence="6">Homodimer. Heterotetramer of two MnmE and two MnmG subunits.</text>
</comment>
<feature type="binding site" evidence="6">
    <location>
        <position position="252"/>
    </location>
    <ligand>
        <name>Mg(2+)</name>
        <dbReference type="ChEBI" id="CHEBI:18420"/>
    </ligand>
</feature>
<dbReference type="Proteomes" id="UP001190825">
    <property type="component" value="Unassembled WGS sequence"/>
</dbReference>
<evidence type="ECO:0000259" key="7">
    <source>
        <dbReference type="PROSITE" id="PS51709"/>
    </source>
</evidence>
<dbReference type="HAMAP" id="MF_00379">
    <property type="entry name" value="GTPase_MnmE"/>
    <property type="match status" value="1"/>
</dbReference>
<dbReference type="PROSITE" id="PS51709">
    <property type="entry name" value="G_TRME"/>
    <property type="match status" value="1"/>
</dbReference>
<dbReference type="InterPro" id="IPR004520">
    <property type="entry name" value="GTPase_MnmE"/>
</dbReference>
<feature type="binding site" evidence="6">
    <location>
        <position position="120"/>
    </location>
    <ligand>
        <name>(6S)-5-formyl-5,6,7,8-tetrahydrofolate</name>
        <dbReference type="ChEBI" id="CHEBI:57457"/>
    </ligand>
</feature>
<sequence length="440" mass="47506">MQFTDTIYALSSGSPPAGVALIRVSGPATADALARLCGPLPPARVATLRTIRTRNSDILDSGLVLYFPGPASFTGEDCCELQVHGGRAVVSAILDELAAMDGLRHAEAGEFARRAFQNGKLDLVEVEGLADLIAAETEMQRRLAVEQSGGGQSALYAGWARRLTHARAMIEAELDFADEDDIPGSVSAAIWTDIGRLREEIDEHIARAGVAEIIRDGLKIVIAGEPNAGKSSLLNALAQRDIAIVTEIAGTTRDVLSVDLSLAGFSVKLFDTAGLRETDEVVEREGIRRARQVIADADLVLLLSEKPSDFRLDEWQPGKSVPVIRVATKVDRPMPRWKTSEADVFLSTRTGEGMDKLLAMLQAHLPDLAGNTALSMPSRRRHVDCLRQAGAALVRSMEARELELQAEQLRQAGDALGRITGRVDVEKLLDVIFSEFCIGK</sequence>
<evidence type="ECO:0000256" key="6">
    <source>
        <dbReference type="HAMAP-Rule" id="MF_00379"/>
    </source>
</evidence>
<feature type="binding site" evidence="6">
    <location>
        <position position="227"/>
    </location>
    <ligand>
        <name>K(+)</name>
        <dbReference type="ChEBI" id="CHEBI:29103"/>
    </ligand>
</feature>
<dbReference type="EC" id="3.6.-.-" evidence="6"/>
<dbReference type="GeneID" id="61610787"/>
<dbReference type="InterPro" id="IPR018948">
    <property type="entry name" value="GTP-bd_TrmE_N"/>
</dbReference>
<accession>A0ABX4TB43</accession>
<evidence type="ECO:0000256" key="3">
    <source>
        <dbReference type="ARBA" id="ARBA00022741"/>
    </source>
</evidence>
<dbReference type="PANTHER" id="PTHR42714">
    <property type="entry name" value="TRNA MODIFICATION GTPASE GTPBP3"/>
    <property type="match status" value="1"/>
</dbReference>
<dbReference type="InterPro" id="IPR027417">
    <property type="entry name" value="P-loop_NTPase"/>
</dbReference>
<keyword evidence="6" id="KW-0378">Hydrolase</keyword>
<keyword evidence="6" id="KW-0963">Cytoplasm</keyword>
<dbReference type="InterPro" id="IPR031168">
    <property type="entry name" value="G_TrmE"/>
</dbReference>
<dbReference type="PANTHER" id="PTHR42714:SF2">
    <property type="entry name" value="TRNA MODIFICATION GTPASE GTPBP3, MITOCHONDRIAL"/>
    <property type="match status" value="1"/>
</dbReference>
<evidence type="ECO:0000313" key="8">
    <source>
        <dbReference type="EMBL" id="PLT92063.1"/>
    </source>
</evidence>
<feature type="binding site" evidence="6">
    <location>
        <begin position="271"/>
        <end position="274"/>
    </location>
    <ligand>
        <name>GTP</name>
        <dbReference type="ChEBI" id="CHEBI:37565"/>
    </ligand>
</feature>
<dbReference type="RefSeq" id="WP_012067410.1">
    <property type="nucleotide sequence ID" value="NZ_ATYC01000022.1"/>
</dbReference>
<dbReference type="Gene3D" id="1.20.120.430">
    <property type="entry name" value="tRNA modification GTPase MnmE domain 2"/>
    <property type="match status" value="1"/>
</dbReference>
<keyword evidence="4 6" id="KW-0630">Potassium</keyword>
<feature type="binding site" evidence="6">
    <location>
        <position position="23"/>
    </location>
    <ligand>
        <name>(6S)-5-formyl-5,6,7,8-tetrahydrofolate</name>
        <dbReference type="ChEBI" id="CHEBI:57457"/>
    </ligand>
</feature>
<evidence type="ECO:0000256" key="4">
    <source>
        <dbReference type="ARBA" id="ARBA00022958"/>
    </source>
</evidence>
<feature type="binding site" evidence="6">
    <location>
        <position position="248"/>
    </location>
    <ligand>
        <name>K(+)</name>
        <dbReference type="ChEBI" id="CHEBI:29103"/>
    </ligand>
</feature>
<dbReference type="InterPro" id="IPR027266">
    <property type="entry name" value="TrmE/GcvT-like"/>
</dbReference>
<organism evidence="8 9">
    <name type="scientific">Sinorhizobium medicae</name>
    <dbReference type="NCBI Taxonomy" id="110321"/>
    <lineage>
        <taxon>Bacteria</taxon>
        <taxon>Pseudomonadati</taxon>
        <taxon>Pseudomonadota</taxon>
        <taxon>Alphaproteobacteria</taxon>
        <taxon>Hyphomicrobiales</taxon>
        <taxon>Rhizobiaceae</taxon>
        <taxon>Sinorhizobium/Ensifer group</taxon>
        <taxon>Sinorhizobium</taxon>
    </lineage>
</organism>
<dbReference type="InterPro" id="IPR006073">
    <property type="entry name" value="GTP-bd"/>
</dbReference>
<keyword evidence="2 6" id="KW-0819">tRNA processing</keyword>
<dbReference type="SUPFAM" id="SSF116878">
    <property type="entry name" value="TrmE connector domain"/>
    <property type="match status" value="1"/>
</dbReference>
<feature type="binding site" evidence="6">
    <location>
        <begin position="246"/>
        <end position="252"/>
    </location>
    <ligand>
        <name>GTP</name>
        <dbReference type="ChEBI" id="CHEBI:37565"/>
    </ligand>
</feature>
<dbReference type="InterPro" id="IPR027368">
    <property type="entry name" value="MnmE_dom2"/>
</dbReference>
<dbReference type="NCBIfam" id="TIGR00231">
    <property type="entry name" value="small_GTP"/>
    <property type="match status" value="1"/>
</dbReference>
<dbReference type="EMBL" id="NBUC01000183">
    <property type="protein sequence ID" value="PLT92063.1"/>
    <property type="molecule type" value="Genomic_DNA"/>
</dbReference>
<dbReference type="Pfam" id="PF10396">
    <property type="entry name" value="TrmE_N"/>
    <property type="match status" value="1"/>
</dbReference>
<feature type="binding site" evidence="6">
    <location>
        <position position="80"/>
    </location>
    <ligand>
        <name>(6S)-5-formyl-5,6,7,8-tetrahydrofolate</name>
        <dbReference type="ChEBI" id="CHEBI:57457"/>
    </ligand>
</feature>
<name>A0ABX4TB43_9HYPH</name>
<feature type="domain" description="TrmE-type G" evidence="7">
    <location>
        <begin position="217"/>
        <end position="366"/>
    </location>
</feature>
<keyword evidence="5 6" id="KW-0342">GTP-binding</keyword>